<accession>A0A2P2N7T3</accession>
<evidence type="ECO:0000313" key="1">
    <source>
        <dbReference type="EMBL" id="MBX38559.1"/>
    </source>
</evidence>
<protein>
    <submittedName>
        <fullName evidence="1">Uncharacterized protein</fullName>
    </submittedName>
</protein>
<sequence length="38" mass="4150">MPAETPPAGGELKIMQQESNASVETINAEMVQRNTKFT</sequence>
<name>A0A2P2N7T3_RHIMU</name>
<dbReference type="EMBL" id="GGEC01058075">
    <property type="protein sequence ID" value="MBX38559.1"/>
    <property type="molecule type" value="Transcribed_RNA"/>
</dbReference>
<organism evidence="1">
    <name type="scientific">Rhizophora mucronata</name>
    <name type="common">Asiatic mangrove</name>
    <dbReference type="NCBI Taxonomy" id="61149"/>
    <lineage>
        <taxon>Eukaryota</taxon>
        <taxon>Viridiplantae</taxon>
        <taxon>Streptophyta</taxon>
        <taxon>Embryophyta</taxon>
        <taxon>Tracheophyta</taxon>
        <taxon>Spermatophyta</taxon>
        <taxon>Magnoliopsida</taxon>
        <taxon>eudicotyledons</taxon>
        <taxon>Gunneridae</taxon>
        <taxon>Pentapetalae</taxon>
        <taxon>rosids</taxon>
        <taxon>fabids</taxon>
        <taxon>Malpighiales</taxon>
        <taxon>Rhizophoraceae</taxon>
        <taxon>Rhizophora</taxon>
    </lineage>
</organism>
<dbReference type="AlphaFoldDB" id="A0A2P2N7T3"/>
<reference evidence="1" key="1">
    <citation type="submission" date="2018-02" db="EMBL/GenBank/DDBJ databases">
        <title>Rhizophora mucronata_Transcriptome.</title>
        <authorList>
            <person name="Meera S.P."/>
            <person name="Sreeshan A."/>
            <person name="Augustine A."/>
        </authorList>
    </citation>
    <scope>NUCLEOTIDE SEQUENCE</scope>
    <source>
        <tissue evidence="1">Leaf</tissue>
    </source>
</reference>
<proteinExistence type="predicted"/>